<comment type="caution">
    <text evidence="2">The sequence shown here is derived from an EMBL/GenBank/DDBJ whole genome shotgun (WGS) entry which is preliminary data.</text>
</comment>
<feature type="region of interest" description="Disordered" evidence="1">
    <location>
        <begin position="70"/>
        <end position="100"/>
    </location>
</feature>
<evidence type="ECO:0000313" key="2">
    <source>
        <dbReference type="EMBL" id="KAD4887920.1"/>
    </source>
</evidence>
<proteinExistence type="predicted"/>
<sequence>MAINRKNQKIKLVVDLECGDQLRLSSERLAIKSLSRFKNTSKSPILLDCDGTFEMTSQGEEEENITLKGKGNLKRKKLKHEDGGVKPKKKDSKRERGEKSSNMELWYPIKNRCSPIQLTKLLYVASFSCEDMSVDHSIPTIEFWTLDRLHQRQTLEIASVGFGRGKFIGLSSVEGESSKINNEEELKKMELLVIQDLEKKDTIDERIFDICVELNARRQRFIDCETDEEETPEDEIRLEDKNQGLEGKNDVLEAEHQSLKEELNLQQGPNEANNPPNDIGGPIHKIDEPCNRSSPAKHEPHLARQGPQLTRNGTQQAGRGSNRPCTGHMKPGKGHYRTDNSTRQLVVRDSRRGPHGPILQAQQPNKQEPNPFHHSPTHQTARPSNTFDDIPNVNSKQTKKSGAHTQISLWPNEHQPKGATKHQQNKITPSQKHRMPQQPPLVQNSPDPDPKYKAEPIHTTATPSITKHKPTKPIRNMFSICQHNHPTKPDHGQPQTSSIMQTQNSSIMQPLGVSIEKNEVIDVRSSPIPKEKHRGISECSNSWQYNTESIRTKFQSWYDSRSCGTSANFPREQSEGKSERVNASQPSFSLGMTQEGVQPLPIGQNIIQQQGSESLHQYDGNLDECDATRKTKRLKFVSRDCKSPFLQREVVIKNRYTREEKAVWNLIFGGDKETKEKQKVVWLSTAKETCYCSIIISIPPCLFPRLTARDSAIGGVVTKDDVNDDLCLVTLNKMMLHAVGGIKEVQDLKPYDLAFFPILERKHFYAVVFELKNPAIYLLNNMQQGETVVTMKDDKGYSLKSIPYKVSCLWEATKKTFECGFKKDKAKQKNLIIALRKKYASRILLSNVNVQKVRVLKEAGLKCME</sequence>
<dbReference type="AlphaFoldDB" id="A0A5N6NHH2"/>
<name>A0A5N6NHH2_9ASTR</name>
<feature type="compositionally biased region" description="Polar residues" evidence="1">
    <location>
        <begin position="377"/>
        <end position="396"/>
    </location>
</feature>
<gene>
    <name evidence="2" type="ORF">E3N88_19992</name>
</gene>
<feature type="compositionally biased region" description="Polar residues" evidence="1">
    <location>
        <begin position="307"/>
        <end position="319"/>
    </location>
</feature>
<feature type="compositionally biased region" description="Basic and acidic residues" evidence="1">
    <location>
        <begin position="336"/>
        <end position="352"/>
    </location>
</feature>
<feature type="compositionally biased region" description="Polar residues" evidence="1">
    <location>
        <begin position="264"/>
        <end position="276"/>
    </location>
</feature>
<keyword evidence="3" id="KW-1185">Reference proteome</keyword>
<feature type="region of interest" description="Disordered" evidence="1">
    <location>
        <begin position="264"/>
        <end position="471"/>
    </location>
</feature>
<reference evidence="2 3" key="1">
    <citation type="submission" date="2019-05" db="EMBL/GenBank/DDBJ databases">
        <title>Mikania micrantha, genome provides insights into the molecular mechanism of rapid growth.</title>
        <authorList>
            <person name="Liu B."/>
        </authorList>
    </citation>
    <scope>NUCLEOTIDE SEQUENCE [LARGE SCALE GENOMIC DNA]</scope>
    <source>
        <strain evidence="2">NLD-2019</strain>
        <tissue evidence="2">Leaf</tissue>
    </source>
</reference>
<accession>A0A5N6NHH2</accession>
<evidence type="ECO:0000256" key="1">
    <source>
        <dbReference type="SAM" id="MobiDB-lite"/>
    </source>
</evidence>
<dbReference type="EMBL" id="SZYD01000011">
    <property type="protein sequence ID" value="KAD4887920.1"/>
    <property type="molecule type" value="Genomic_DNA"/>
</dbReference>
<feature type="compositionally biased region" description="Basic and acidic residues" evidence="1">
    <location>
        <begin position="284"/>
        <end position="302"/>
    </location>
</feature>
<feature type="compositionally biased region" description="Basic and acidic residues" evidence="1">
    <location>
        <begin position="234"/>
        <end position="246"/>
    </location>
</feature>
<feature type="region of interest" description="Disordered" evidence="1">
    <location>
        <begin position="225"/>
        <end position="246"/>
    </location>
</feature>
<dbReference type="Proteomes" id="UP000326396">
    <property type="component" value="Linkage Group LG19"/>
</dbReference>
<protein>
    <submittedName>
        <fullName evidence="2">Uncharacterized protein</fullName>
    </submittedName>
</protein>
<evidence type="ECO:0000313" key="3">
    <source>
        <dbReference type="Proteomes" id="UP000326396"/>
    </source>
</evidence>
<organism evidence="2 3">
    <name type="scientific">Mikania micrantha</name>
    <name type="common">bitter vine</name>
    <dbReference type="NCBI Taxonomy" id="192012"/>
    <lineage>
        <taxon>Eukaryota</taxon>
        <taxon>Viridiplantae</taxon>
        <taxon>Streptophyta</taxon>
        <taxon>Embryophyta</taxon>
        <taxon>Tracheophyta</taxon>
        <taxon>Spermatophyta</taxon>
        <taxon>Magnoliopsida</taxon>
        <taxon>eudicotyledons</taxon>
        <taxon>Gunneridae</taxon>
        <taxon>Pentapetalae</taxon>
        <taxon>asterids</taxon>
        <taxon>campanulids</taxon>
        <taxon>Asterales</taxon>
        <taxon>Asteraceae</taxon>
        <taxon>Asteroideae</taxon>
        <taxon>Heliantheae alliance</taxon>
        <taxon>Eupatorieae</taxon>
        <taxon>Mikania</taxon>
    </lineage>
</organism>